<gene>
    <name evidence="1" type="ORF">AB840_05530</name>
</gene>
<reference evidence="1 2" key="1">
    <citation type="submission" date="2015-06" db="EMBL/GenBank/DDBJ databases">
        <title>Draft genome sequence of beer spoilage bacterium Megasphaera cerevisiae type strain 20462.</title>
        <authorList>
            <person name="Kutumbaka K."/>
            <person name="Pasmowitz J."/>
            <person name="Mategko J."/>
            <person name="Reyes D."/>
            <person name="Friedrich A."/>
            <person name="Han S."/>
            <person name="Martens-Habbena W."/>
            <person name="Neal-McKinney J."/>
            <person name="Janagama H.K."/>
            <person name="Nadala C."/>
            <person name="Samadpour M."/>
        </authorList>
    </citation>
    <scope>NUCLEOTIDE SEQUENCE [LARGE SCALE GENOMIC DNA]</scope>
    <source>
        <strain evidence="1 2">DSM 20462</strain>
    </source>
</reference>
<dbReference type="InParanoid" id="A0A0J6WTP8"/>
<evidence type="ECO:0000313" key="2">
    <source>
        <dbReference type="Proteomes" id="UP000036503"/>
    </source>
</evidence>
<dbReference type="Proteomes" id="UP000036503">
    <property type="component" value="Unassembled WGS sequence"/>
</dbReference>
<comment type="caution">
    <text evidence="1">The sequence shown here is derived from an EMBL/GenBank/DDBJ whole genome shotgun (WGS) entry which is preliminary data.</text>
</comment>
<name>A0A0J6WTP8_9FIRM</name>
<dbReference type="EMBL" id="LEKT01000013">
    <property type="protein sequence ID" value="KMO86920.1"/>
    <property type="molecule type" value="Genomic_DNA"/>
</dbReference>
<proteinExistence type="predicted"/>
<dbReference type="PATRIC" id="fig|1122219.3.peg.509"/>
<protein>
    <submittedName>
        <fullName evidence="1">Uncharacterized protein</fullName>
    </submittedName>
</protein>
<keyword evidence="2" id="KW-1185">Reference proteome</keyword>
<evidence type="ECO:0000313" key="1">
    <source>
        <dbReference type="EMBL" id="KMO86920.1"/>
    </source>
</evidence>
<accession>A0A0J6WTP8</accession>
<dbReference type="AlphaFoldDB" id="A0A0J6WTP8"/>
<organism evidence="1 2">
    <name type="scientific">Megasphaera cerevisiae DSM 20462</name>
    <dbReference type="NCBI Taxonomy" id="1122219"/>
    <lineage>
        <taxon>Bacteria</taxon>
        <taxon>Bacillati</taxon>
        <taxon>Bacillota</taxon>
        <taxon>Negativicutes</taxon>
        <taxon>Veillonellales</taxon>
        <taxon>Veillonellaceae</taxon>
        <taxon>Megasphaera</taxon>
    </lineage>
</organism>
<sequence length="229" mass="24960">MVLSFTVPASAAYWDELQQDVGTVVAPYEPYVSVVKNTWDSQSLEHIIQGKFDVPDDVINTILSQEISDSDTVKEIHVISHANGRLDIHAETAAYGGIDISGTIDSFIHDGDLSYMIYTVKEKDLAGHGGIKGWIFSHLSVAMLAKLVGPISFNDDVTTKIQGNTIKVDYSQALKKSALAQTAIAGYNLADALQIEGAVPHEGYVEFQTSLQVPVEIQNLLLRILNTTK</sequence>